<accession>A0ABD3B3Y8</accession>
<dbReference type="Proteomes" id="UP001630127">
    <property type="component" value="Unassembled WGS sequence"/>
</dbReference>
<organism evidence="1 2">
    <name type="scientific">Cinchona calisaya</name>
    <dbReference type="NCBI Taxonomy" id="153742"/>
    <lineage>
        <taxon>Eukaryota</taxon>
        <taxon>Viridiplantae</taxon>
        <taxon>Streptophyta</taxon>
        <taxon>Embryophyta</taxon>
        <taxon>Tracheophyta</taxon>
        <taxon>Spermatophyta</taxon>
        <taxon>Magnoliopsida</taxon>
        <taxon>eudicotyledons</taxon>
        <taxon>Gunneridae</taxon>
        <taxon>Pentapetalae</taxon>
        <taxon>asterids</taxon>
        <taxon>lamiids</taxon>
        <taxon>Gentianales</taxon>
        <taxon>Rubiaceae</taxon>
        <taxon>Cinchonoideae</taxon>
        <taxon>Cinchoneae</taxon>
        <taxon>Cinchona</taxon>
    </lineage>
</organism>
<protein>
    <submittedName>
        <fullName evidence="1">Uncharacterized protein</fullName>
    </submittedName>
</protein>
<dbReference type="EMBL" id="JBJUIK010000001">
    <property type="protein sequence ID" value="KAL3538164.1"/>
    <property type="molecule type" value="Genomic_DNA"/>
</dbReference>
<gene>
    <name evidence="1" type="ORF">ACH5RR_001530</name>
</gene>
<comment type="caution">
    <text evidence="1">The sequence shown here is derived from an EMBL/GenBank/DDBJ whole genome shotgun (WGS) entry which is preliminary data.</text>
</comment>
<reference evidence="1 2" key="1">
    <citation type="submission" date="2024-11" db="EMBL/GenBank/DDBJ databases">
        <title>A near-complete genome assembly of Cinchona calisaya.</title>
        <authorList>
            <person name="Lian D.C."/>
            <person name="Zhao X.W."/>
            <person name="Wei L."/>
        </authorList>
    </citation>
    <scope>NUCLEOTIDE SEQUENCE [LARGE SCALE GENOMIC DNA]</scope>
    <source>
        <tissue evidence="1">Nenye</tissue>
    </source>
</reference>
<sequence>MDNLAIAKLPQFIIKITKVVVDERKVKFSISFLGDYEDENSDAIKLSEDTIISSVDSAINFEEKMVRESIKKDSGKSLCKVGSGRGAAMKIQSTKKMRYASKDKDYKPHVKRTFDSKYSHFIASMHSQGFLRSHAMSILAVFSRTYLNDCPNLIGI</sequence>
<name>A0ABD3B3Y8_9GENT</name>
<evidence type="ECO:0000313" key="1">
    <source>
        <dbReference type="EMBL" id="KAL3538164.1"/>
    </source>
</evidence>
<proteinExistence type="predicted"/>
<evidence type="ECO:0000313" key="2">
    <source>
        <dbReference type="Proteomes" id="UP001630127"/>
    </source>
</evidence>
<keyword evidence="2" id="KW-1185">Reference proteome</keyword>
<dbReference type="AlphaFoldDB" id="A0ABD3B3Y8"/>